<evidence type="ECO:0000313" key="6">
    <source>
        <dbReference type="Proteomes" id="UP001219525"/>
    </source>
</evidence>
<dbReference type="Proteomes" id="UP001219525">
    <property type="component" value="Unassembled WGS sequence"/>
</dbReference>
<comment type="caution">
    <text evidence="5">The sequence shown here is derived from an EMBL/GenBank/DDBJ whole genome shotgun (WGS) entry which is preliminary data.</text>
</comment>
<protein>
    <submittedName>
        <fullName evidence="5">D-isomer specific 2-hydroxyacid dehydrogenase</fullName>
    </submittedName>
</protein>
<dbReference type="InterPro" id="IPR029753">
    <property type="entry name" value="D-isomer_DH_CS"/>
</dbReference>
<gene>
    <name evidence="5" type="ORF">GGX14DRAFT_594467</name>
</gene>
<reference evidence="5" key="1">
    <citation type="submission" date="2023-03" db="EMBL/GenBank/DDBJ databases">
        <title>Massive genome expansion in bonnet fungi (Mycena s.s.) driven by repeated elements and novel gene families across ecological guilds.</title>
        <authorList>
            <consortium name="Lawrence Berkeley National Laboratory"/>
            <person name="Harder C.B."/>
            <person name="Miyauchi S."/>
            <person name="Viragh M."/>
            <person name="Kuo A."/>
            <person name="Thoen E."/>
            <person name="Andreopoulos B."/>
            <person name="Lu D."/>
            <person name="Skrede I."/>
            <person name="Drula E."/>
            <person name="Henrissat B."/>
            <person name="Morin E."/>
            <person name="Kohler A."/>
            <person name="Barry K."/>
            <person name="LaButti K."/>
            <person name="Morin E."/>
            <person name="Salamov A."/>
            <person name="Lipzen A."/>
            <person name="Mereny Z."/>
            <person name="Hegedus B."/>
            <person name="Baldrian P."/>
            <person name="Stursova M."/>
            <person name="Weitz H."/>
            <person name="Taylor A."/>
            <person name="Grigoriev I.V."/>
            <person name="Nagy L.G."/>
            <person name="Martin F."/>
            <person name="Kauserud H."/>
        </authorList>
    </citation>
    <scope>NUCLEOTIDE SEQUENCE</scope>
    <source>
        <strain evidence="5">9144</strain>
    </source>
</reference>
<name>A0AAD6UQV2_9AGAR</name>
<dbReference type="PROSITE" id="PS00671">
    <property type="entry name" value="D_2_HYDROXYACID_DH_3"/>
    <property type="match status" value="1"/>
</dbReference>
<dbReference type="GO" id="GO:0051287">
    <property type="term" value="F:NAD binding"/>
    <property type="evidence" value="ECO:0007669"/>
    <property type="project" value="InterPro"/>
</dbReference>
<keyword evidence="1" id="KW-0560">Oxidoreductase</keyword>
<dbReference type="GO" id="GO:0005829">
    <property type="term" value="C:cytosol"/>
    <property type="evidence" value="ECO:0007669"/>
    <property type="project" value="TreeGrafter"/>
</dbReference>
<dbReference type="PANTHER" id="PTHR10996">
    <property type="entry name" value="2-HYDROXYACID DEHYDROGENASE-RELATED"/>
    <property type="match status" value="1"/>
</dbReference>
<sequence length="539" mass="56422">MSLLAGLAGLRRDASLHDPSFARLSTFTHSLASEEPHLTLRLVGHLGAGRMGLGYKLRAHGIILGSAALDAHTRSPVLRNACPPATHVRTPVPLATAPVPVAMRANGVPAAPAPSTAGRLSCAHLAQTTTCGGVTPTRSSCTWPRAHLAPQPAPGTGGRLQGSSGVCTIPPSTPNAVARVAPARLRTQTPLCGGVGLARGGTCRHRQVRKVFVSAGRTVRGPAQSAQPAAPERAIRSVYAQAGTSSWAWWRMVKARRRARRRTPARGSTHTSAHMHTGNARFSRGALVEPGAVQARASALRLHLGLRVTHPPADALAAPALGVHPRVGGGVAQLQRESEPQPQPRAADASRRAVELGLVAVGLVPGVSRGGKTVARLPLLESLIVSTHHAPALHLSPYAMNNCVRPTVSFWSPVDLPTLARGSDMLFVLAPGGPTTRHLINAAILRQMRPTSILVNNGRGSVVNSAALAQTLADRWICGAGSDVVKEELQVGPEHPLVREPWSAALETRAKMAAPTVRNVLAGVSGERLPMALDYSTLI</sequence>
<keyword evidence="6" id="KW-1185">Reference proteome</keyword>
<dbReference type="InterPro" id="IPR050223">
    <property type="entry name" value="D-isomer_2-hydroxyacid_DH"/>
</dbReference>
<dbReference type="PANTHER" id="PTHR10996:SF178">
    <property type="entry name" value="2-HYDROXYACID DEHYDROGENASE YGL185C-RELATED"/>
    <property type="match status" value="1"/>
</dbReference>
<keyword evidence="2" id="KW-0520">NAD</keyword>
<dbReference type="InterPro" id="IPR006140">
    <property type="entry name" value="D-isomer_DH_NAD-bd"/>
</dbReference>
<dbReference type="AlphaFoldDB" id="A0AAD6UQV2"/>
<evidence type="ECO:0000313" key="5">
    <source>
        <dbReference type="EMBL" id="KAJ7192591.1"/>
    </source>
</evidence>
<dbReference type="EMBL" id="JARJCW010000118">
    <property type="protein sequence ID" value="KAJ7192591.1"/>
    <property type="molecule type" value="Genomic_DNA"/>
</dbReference>
<feature type="region of interest" description="Disordered" evidence="3">
    <location>
        <begin position="330"/>
        <end position="350"/>
    </location>
</feature>
<accession>A0AAD6UQV2</accession>
<dbReference type="GO" id="GO:0016618">
    <property type="term" value="F:hydroxypyruvate reductase [NAD(P)H] activity"/>
    <property type="evidence" value="ECO:0007669"/>
    <property type="project" value="TreeGrafter"/>
</dbReference>
<evidence type="ECO:0000256" key="1">
    <source>
        <dbReference type="ARBA" id="ARBA00023002"/>
    </source>
</evidence>
<proteinExistence type="predicted"/>
<dbReference type="Pfam" id="PF02826">
    <property type="entry name" value="2-Hacid_dh_C"/>
    <property type="match status" value="1"/>
</dbReference>
<evidence type="ECO:0000259" key="4">
    <source>
        <dbReference type="Pfam" id="PF02826"/>
    </source>
</evidence>
<evidence type="ECO:0000256" key="2">
    <source>
        <dbReference type="ARBA" id="ARBA00023027"/>
    </source>
</evidence>
<dbReference type="InterPro" id="IPR036291">
    <property type="entry name" value="NAD(P)-bd_dom_sf"/>
</dbReference>
<dbReference type="GO" id="GO:0030267">
    <property type="term" value="F:glyoxylate reductase (NADPH) activity"/>
    <property type="evidence" value="ECO:0007669"/>
    <property type="project" value="TreeGrafter"/>
</dbReference>
<evidence type="ECO:0000256" key="3">
    <source>
        <dbReference type="SAM" id="MobiDB-lite"/>
    </source>
</evidence>
<dbReference type="Gene3D" id="3.40.50.720">
    <property type="entry name" value="NAD(P)-binding Rossmann-like Domain"/>
    <property type="match status" value="2"/>
</dbReference>
<organism evidence="5 6">
    <name type="scientific">Mycena pura</name>
    <dbReference type="NCBI Taxonomy" id="153505"/>
    <lineage>
        <taxon>Eukaryota</taxon>
        <taxon>Fungi</taxon>
        <taxon>Dikarya</taxon>
        <taxon>Basidiomycota</taxon>
        <taxon>Agaricomycotina</taxon>
        <taxon>Agaricomycetes</taxon>
        <taxon>Agaricomycetidae</taxon>
        <taxon>Agaricales</taxon>
        <taxon>Marasmiineae</taxon>
        <taxon>Mycenaceae</taxon>
        <taxon>Mycena</taxon>
    </lineage>
</organism>
<dbReference type="SUPFAM" id="SSF51735">
    <property type="entry name" value="NAD(P)-binding Rossmann-fold domains"/>
    <property type="match status" value="1"/>
</dbReference>
<feature type="domain" description="D-isomer specific 2-hydroxyacid dehydrogenase NAD-binding" evidence="4">
    <location>
        <begin position="412"/>
        <end position="500"/>
    </location>
</feature>